<reference evidence="2" key="2">
    <citation type="submission" date="2015-01" db="EMBL/GenBank/DDBJ databases">
        <title>Evolutionary Origins and Diversification of the Mycorrhizal Mutualists.</title>
        <authorList>
            <consortium name="DOE Joint Genome Institute"/>
            <consortium name="Mycorrhizal Genomics Consortium"/>
            <person name="Kohler A."/>
            <person name="Kuo A."/>
            <person name="Nagy L.G."/>
            <person name="Floudas D."/>
            <person name="Copeland A."/>
            <person name="Barry K.W."/>
            <person name="Cichocki N."/>
            <person name="Veneault-Fourrey C."/>
            <person name="LaButti K."/>
            <person name="Lindquist E.A."/>
            <person name="Lipzen A."/>
            <person name="Lundell T."/>
            <person name="Morin E."/>
            <person name="Murat C."/>
            <person name="Riley R."/>
            <person name="Ohm R."/>
            <person name="Sun H."/>
            <person name="Tunlid A."/>
            <person name="Henrissat B."/>
            <person name="Grigoriev I.V."/>
            <person name="Hibbett D.S."/>
            <person name="Martin F."/>
        </authorList>
    </citation>
    <scope>NUCLEOTIDE SEQUENCE [LARGE SCALE GENOMIC DNA]</scope>
    <source>
        <strain evidence="2">UH-Slu-Lm8-n1</strain>
    </source>
</reference>
<dbReference type="HOGENOM" id="CLU_2028278_0_0_1"/>
<reference evidence="1 2" key="1">
    <citation type="submission" date="2014-04" db="EMBL/GenBank/DDBJ databases">
        <authorList>
            <consortium name="DOE Joint Genome Institute"/>
            <person name="Kuo A."/>
            <person name="Ruytinx J."/>
            <person name="Rineau F."/>
            <person name="Colpaert J."/>
            <person name="Kohler A."/>
            <person name="Nagy L.G."/>
            <person name="Floudas D."/>
            <person name="Copeland A."/>
            <person name="Barry K.W."/>
            <person name="Cichocki N."/>
            <person name="Veneault-Fourrey C."/>
            <person name="LaButti K."/>
            <person name="Lindquist E.A."/>
            <person name="Lipzen A."/>
            <person name="Lundell T."/>
            <person name="Morin E."/>
            <person name="Murat C."/>
            <person name="Sun H."/>
            <person name="Tunlid A."/>
            <person name="Henrissat B."/>
            <person name="Grigoriev I.V."/>
            <person name="Hibbett D.S."/>
            <person name="Martin F."/>
            <person name="Nordberg H.P."/>
            <person name="Cantor M.N."/>
            <person name="Hua S.X."/>
        </authorList>
    </citation>
    <scope>NUCLEOTIDE SEQUENCE [LARGE SCALE GENOMIC DNA]</scope>
    <source>
        <strain evidence="1 2">UH-Slu-Lm8-n1</strain>
    </source>
</reference>
<dbReference type="InParanoid" id="A0A0D0B093"/>
<name>A0A0D0B093_9AGAM</name>
<dbReference type="Proteomes" id="UP000054485">
    <property type="component" value="Unassembled WGS sequence"/>
</dbReference>
<evidence type="ECO:0000313" key="2">
    <source>
        <dbReference type="Proteomes" id="UP000054485"/>
    </source>
</evidence>
<organism evidence="1 2">
    <name type="scientific">Suillus luteus UH-Slu-Lm8-n1</name>
    <dbReference type="NCBI Taxonomy" id="930992"/>
    <lineage>
        <taxon>Eukaryota</taxon>
        <taxon>Fungi</taxon>
        <taxon>Dikarya</taxon>
        <taxon>Basidiomycota</taxon>
        <taxon>Agaricomycotina</taxon>
        <taxon>Agaricomycetes</taxon>
        <taxon>Agaricomycetidae</taxon>
        <taxon>Boletales</taxon>
        <taxon>Suillineae</taxon>
        <taxon>Suillaceae</taxon>
        <taxon>Suillus</taxon>
    </lineage>
</organism>
<sequence>MVAATETADPLKNITGSFRVQSAAYPPTAAVHMTILRAYRTASLDAHREMGGLEPTAPTVGPAKLIYRNRTENLSREPRSTPAEDVENLIWWLVSHEVTFERVSGAEFVHKTKHSLGDVSVS</sequence>
<gene>
    <name evidence="1" type="ORF">CY34DRAFT_713068</name>
</gene>
<dbReference type="AlphaFoldDB" id="A0A0D0B093"/>
<dbReference type="EMBL" id="KN835213">
    <property type="protein sequence ID" value="KIK43434.1"/>
    <property type="molecule type" value="Genomic_DNA"/>
</dbReference>
<evidence type="ECO:0000313" key="1">
    <source>
        <dbReference type="EMBL" id="KIK43434.1"/>
    </source>
</evidence>
<accession>A0A0D0B093</accession>
<proteinExistence type="predicted"/>
<keyword evidence="2" id="KW-1185">Reference proteome</keyword>
<protein>
    <submittedName>
        <fullName evidence="1">Uncharacterized protein</fullName>
    </submittedName>
</protein>